<dbReference type="PANTHER" id="PTHR34399:SF6">
    <property type="entry name" value="AVIDIN-LIKE"/>
    <property type="match status" value="1"/>
</dbReference>
<dbReference type="GO" id="GO:0009374">
    <property type="term" value="F:biotin binding"/>
    <property type="evidence" value="ECO:0007669"/>
    <property type="project" value="InterPro"/>
</dbReference>
<dbReference type="InterPro" id="IPR005469">
    <property type="entry name" value="Avidin"/>
</dbReference>
<evidence type="ECO:0000313" key="7">
    <source>
        <dbReference type="Proteomes" id="UP001222325"/>
    </source>
</evidence>
<dbReference type="Pfam" id="PF01382">
    <property type="entry name" value="Avidin"/>
    <property type="match status" value="1"/>
</dbReference>
<evidence type="ECO:0000256" key="5">
    <source>
        <dbReference type="ARBA" id="ARBA00023267"/>
    </source>
</evidence>
<dbReference type="PROSITE" id="PS51326">
    <property type="entry name" value="AVIDIN_2"/>
    <property type="match status" value="1"/>
</dbReference>
<gene>
    <name evidence="6" type="ORF">B0H15DRAFT_913046</name>
</gene>
<comment type="subcellular location">
    <subcellularLocation>
        <location evidence="1">Secreted</location>
    </subcellularLocation>
</comment>
<evidence type="ECO:0000256" key="1">
    <source>
        <dbReference type="ARBA" id="ARBA00004613"/>
    </source>
</evidence>
<evidence type="ECO:0000256" key="3">
    <source>
        <dbReference type="ARBA" id="ARBA00022525"/>
    </source>
</evidence>
<dbReference type="InterPro" id="IPR036896">
    <property type="entry name" value="Avidin-like_sf"/>
</dbReference>
<dbReference type="PANTHER" id="PTHR34399">
    <property type="entry name" value="AVIDIN-RELATED"/>
    <property type="match status" value="1"/>
</dbReference>
<protein>
    <submittedName>
        <fullName evidence="6">Avidin family protein</fullName>
    </submittedName>
</protein>
<dbReference type="InterPro" id="IPR051764">
    <property type="entry name" value="Avidin/Streptavidin-rel"/>
</dbReference>
<accession>A0AAD6U146</accession>
<evidence type="ECO:0000256" key="2">
    <source>
        <dbReference type="ARBA" id="ARBA00006297"/>
    </source>
</evidence>
<dbReference type="InterPro" id="IPR005468">
    <property type="entry name" value="Avidin/str"/>
</dbReference>
<dbReference type="SUPFAM" id="SSF50876">
    <property type="entry name" value="Avidin/streptavidin"/>
    <property type="match status" value="1"/>
</dbReference>
<name>A0AAD6U146_9AGAR</name>
<organism evidence="6 7">
    <name type="scientific">Mycena belliarum</name>
    <dbReference type="NCBI Taxonomy" id="1033014"/>
    <lineage>
        <taxon>Eukaryota</taxon>
        <taxon>Fungi</taxon>
        <taxon>Dikarya</taxon>
        <taxon>Basidiomycota</taxon>
        <taxon>Agaricomycotina</taxon>
        <taxon>Agaricomycetes</taxon>
        <taxon>Agaricomycetidae</taxon>
        <taxon>Agaricales</taxon>
        <taxon>Marasmiineae</taxon>
        <taxon>Mycenaceae</taxon>
        <taxon>Mycena</taxon>
    </lineage>
</organism>
<reference evidence="6" key="1">
    <citation type="submission" date="2023-03" db="EMBL/GenBank/DDBJ databases">
        <title>Massive genome expansion in bonnet fungi (Mycena s.s.) driven by repeated elements and novel gene families across ecological guilds.</title>
        <authorList>
            <consortium name="Lawrence Berkeley National Laboratory"/>
            <person name="Harder C.B."/>
            <person name="Miyauchi S."/>
            <person name="Viragh M."/>
            <person name="Kuo A."/>
            <person name="Thoen E."/>
            <person name="Andreopoulos B."/>
            <person name="Lu D."/>
            <person name="Skrede I."/>
            <person name="Drula E."/>
            <person name="Henrissat B."/>
            <person name="Morin E."/>
            <person name="Kohler A."/>
            <person name="Barry K."/>
            <person name="LaButti K."/>
            <person name="Morin E."/>
            <person name="Salamov A."/>
            <person name="Lipzen A."/>
            <person name="Mereny Z."/>
            <person name="Hegedus B."/>
            <person name="Baldrian P."/>
            <person name="Stursova M."/>
            <person name="Weitz H."/>
            <person name="Taylor A."/>
            <person name="Grigoriev I.V."/>
            <person name="Nagy L.G."/>
            <person name="Martin F."/>
            <person name="Kauserud H."/>
        </authorList>
    </citation>
    <scope>NUCLEOTIDE SEQUENCE</scope>
    <source>
        <strain evidence="6">CBHHK173m</strain>
    </source>
</reference>
<evidence type="ECO:0000256" key="4">
    <source>
        <dbReference type="ARBA" id="ARBA00022729"/>
    </source>
</evidence>
<dbReference type="Proteomes" id="UP001222325">
    <property type="component" value="Unassembled WGS sequence"/>
</dbReference>
<evidence type="ECO:0000313" key="6">
    <source>
        <dbReference type="EMBL" id="KAJ7081149.1"/>
    </source>
</evidence>
<dbReference type="AlphaFoldDB" id="A0AAD6U146"/>
<sequence>MGISGEWYNELGSKMTLIVEGGGGLSGKYNSAVGEAEDFYVLAGRFDSDPPADEGISLGWVVTYRNKKLNANSTAAWSGQYFGGDGGERIITNWLLTSSTAADSVWNSTRVGNDTFMRKKPSVEEIAQARASKFCSPHPEDVLARK</sequence>
<dbReference type="EMBL" id="JARJCN010000051">
    <property type="protein sequence ID" value="KAJ7081149.1"/>
    <property type="molecule type" value="Genomic_DNA"/>
</dbReference>
<keyword evidence="3" id="KW-0964">Secreted</keyword>
<keyword evidence="7" id="KW-1185">Reference proteome</keyword>
<dbReference type="GO" id="GO:0005576">
    <property type="term" value="C:extracellular region"/>
    <property type="evidence" value="ECO:0007669"/>
    <property type="project" value="UniProtKB-SubCell"/>
</dbReference>
<keyword evidence="4" id="KW-0732">Signal</keyword>
<comment type="similarity">
    <text evidence="2">Belongs to the avidin/streptavidin family.</text>
</comment>
<comment type="caution">
    <text evidence="6">The sequence shown here is derived from an EMBL/GenBank/DDBJ whole genome shotgun (WGS) entry which is preliminary data.</text>
</comment>
<proteinExistence type="inferred from homology"/>
<dbReference type="Gene3D" id="2.40.128.30">
    <property type="entry name" value="Avidin-like"/>
    <property type="match status" value="1"/>
</dbReference>
<keyword evidence="5" id="KW-0092">Biotin</keyword>
<dbReference type="PRINTS" id="PR00709">
    <property type="entry name" value="AVIDIN"/>
</dbReference>